<dbReference type="AlphaFoldDB" id="A0A317PIR9"/>
<protein>
    <recommendedName>
        <fullName evidence="4">Ammonia monooxygenase</fullName>
    </recommendedName>
</protein>
<feature type="transmembrane region" description="Helical" evidence="1">
    <location>
        <begin position="148"/>
        <end position="167"/>
    </location>
</feature>
<accession>A0A317PIR9</accession>
<dbReference type="NCBIfam" id="TIGR03082">
    <property type="entry name" value="Gneg_AbrB_dup"/>
    <property type="match status" value="1"/>
</dbReference>
<proteinExistence type="predicted"/>
<dbReference type="OrthoDB" id="7157734at2"/>
<dbReference type="RefSeq" id="WP_110033803.1">
    <property type="nucleotide sequence ID" value="NZ_QGTR01000006.1"/>
</dbReference>
<dbReference type="GO" id="GO:0010468">
    <property type="term" value="P:regulation of gene expression"/>
    <property type="evidence" value="ECO:0007669"/>
    <property type="project" value="InterPro"/>
</dbReference>
<feature type="transmembrane region" description="Helical" evidence="1">
    <location>
        <begin position="231"/>
        <end position="249"/>
    </location>
</feature>
<reference evidence="2 3" key="1">
    <citation type="submission" date="2018-05" db="EMBL/GenBank/DDBJ databases">
        <title>Genomic Encyclopedia of Type Strains, Phase IV (KMG-IV): sequencing the most valuable type-strain genomes for metagenomic binning, comparative biology and taxonomic classification.</title>
        <authorList>
            <person name="Goeker M."/>
        </authorList>
    </citation>
    <scope>NUCLEOTIDE SEQUENCE [LARGE SCALE GENOMIC DNA]</scope>
    <source>
        <strain evidence="2 3">DSM 16791</strain>
    </source>
</reference>
<dbReference type="Pfam" id="PF05145">
    <property type="entry name" value="AbrB"/>
    <property type="match status" value="1"/>
</dbReference>
<dbReference type="EMBL" id="QGTR01000006">
    <property type="protein sequence ID" value="PWV97487.1"/>
    <property type="molecule type" value="Genomic_DNA"/>
</dbReference>
<feature type="transmembrane region" description="Helical" evidence="1">
    <location>
        <begin position="204"/>
        <end position="225"/>
    </location>
</feature>
<feature type="transmembrane region" description="Helical" evidence="1">
    <location>
        <begin position="6"/>
        <end position="26"/>
    </location>
</feature>
<keyword evidence="3" id="KW-1185">Reference proteome</keyword>
<dbReference type="PANTHER" id="PTHR38457">
    <property type="entry name" value="REGULATOR ABRB-RELATED"/>
    <property type="match status" value="1"/>
</dbReference>
<dbReference type="Proteomes" id="UP000246352">
    <property type="component" value="Unassembled WGS sequence"/>
</dbReference>
<evidence type="ECO:0000313" key="3">
    <source>
        <dbReference type="Proteomes" id="UP000246352"/>
    </source>
</evidence>
<feature type="transmembrane region" description="Helical" evidence="1">
    <location>
        <begin position="261"/>
        <end position="283"/>
    </location>
</feature>
<dbReference type="PIRSF" id="PIRSF038991">
    <property type="entry name" value="Protein_AbrB"/>
    <property type="match status" value="1"/>
</dbReference>
<dbReference type="InterPro" id="IPR007820">
    <property type="entry name" value="AbrB_fam"/>
</dbReference>
<dbReference type="InterPro" id="IPR017516">
    <property type="entry name" value="AbrB_dup"/>
</dbReference>
<keyword evidence="1" id="KW-0812">Transmembrane</keyword>
<name>A0A317PIR9_9HYPH</name>
<evidence type="ECO:0000313" key="2">
    <source>
        <dbReference type="EMBL" id="PWV97487.1"/>
    </source>
</evidence>
<evidence type="ECO:0000256" key="1">
    <source>
        <dbReference type="SAM" id="Phobius"/>
    </source>
</evidence>
<sequence length="342" mass="35137">MSMTEVWIAARTLALGALGAGIAWALGFPAPYLTGPAVAVTLSGLFGIQTAVPLLLRSVVFVIIGLSMGQSVTPEVLEAIGHWPLTLAALGASLFAIILFTRLMLVRQWGMDPTTALLSSSPGHLSYVLGLTEGVKADLKTVSIVQSIRVLCLTLIVPVVVTLMGPLPVLSGLPPAETALLPLLACIALAGAAGYGLDRLKLPAAYLIGGLVVSAILHVTGTVAGVVPAPLTLSAFVCMGCLIGTRFSGVTRAELARATGAGLAVTLLAVVLATVFAVIASYATGLELTSVLIAFAPGGVETMAAMSVLLGVDPTFVATHHVARLLMLTFIVPFFVLRRKQA</sequence>
<feature type="transmembrane region" description="Helical" evidence="1">
    <location>
        <begin position="316"/>
        <end position="337"/>
    </location>
</feature>
<feature type="transmembrane region" description="Helical" evidence="1">
    <location>
        <begin position="80"/>
        <end position="101"/>
    </location>
</feature>
<comment type="caution">
    <text evidence="2">The sequence shown here is derived from an EMBL/GenBank/DDBJ whole genome shotgun (WGS) entry which is preliminary data.</text>
</comment>
<keyword evidence="1" id="KW-1133">Transmembrane helix</keyword>
<dbReference type="GO" id="GO:0016020">
    <property type="term" value="C:membrane"/>
    <property type="evidence" value="ECO:0007669"/>
    <property type="project" value="InterPro"/>
</dbReference>
<feature type="transmembrane region" description="Helical" evidence="1">
    <location>
        <begin position="38"/>
        <end position="68"/>
    </location>
</feature>
<feature type="transmembrane region" description="Helical" evidence="1">
    <location>
        <begin position="179"/>
        <end position="197"/>
    </location>
</feature>
<gene>
    <name evidence="2" type="ORF">DFR52_10610</name>
</gene>
<dbReference type="PANTHER" id="PTHR38457:SF1">
    <property type="entry name" value="REGULATOR ABRB-RELATED"/>
    <property type="match status" value="1"/>
</dbReference>
<organism evidence="2 3">
    <name type="scientific">Hoeflea marina</name>
    <dbReference type="NCBI Taxonomy" id="274592"/>
    <lineage>
        <taxon>Bacteria</taxon>
        <taxon>Pseudomonadati</taxon>
        <taxon>Pseudomonadota</taxon>
        <taxon>Alphaproteobacteria</taxon>
        <taxon>Hyphomicrobiales</taxon>
        <taxon>Rhizobiaceae</taxon>
        <taxon>Hoeflea</taxon>
    </lineage>
</organism>
<keyword evidence="1" id="KW-0472">Membrane</keyword>
<evidence type="ECO:0008006" key="4">
    <source>
        <dbReference type="Google" id="ProtNLM"/>
    </source>
</evidence>